<proteinExistence type="predicted"/>
<evidence type="ECO:0000313" key="4">
    <source>
        <dbReference type="Proteomes" id="UP000306102"/>
    </source>
</evidence>
<protein>
    <recommendedName>
        <fullName evidence="2">Disease resistance protein At4g27190-like leucine-rich repeats domain-containing protein</fullName>
    </recommendedName>
</protein>
<feature type="domain" description="Disease resistance protein At4g27190-like leucine-rich repeats" evidence="2">
    <location>
        <begin position="435"/>
        <end position="539"/>
    </location>
</feature>
<dbReference type="AlphaFoldDB" id="A0A4S4D763"/>
<reference evidence="3 4" key="1">
    <citation type="journal article" date="2018" name="Proc. Natl. Acad. Sci. U.S.A.">
        <title>Draft genome sequence of Camellia sinensis var. sinensis provides insights into the evolution of the tea genome and tea quality.</title>
        <authorList>
            <person name="Wei C."/>
            <person name="Yang H."/>
            <person name="Wang S."/>
            <person name="Zhao J."/>
            <person name="Liu C."/>
            <person name="Gao L."/>
            <person name="Xia E."/>
            <person name="Lu Y."/>
            <person name="Tai Y."/>
            <person name="She G."/>
            <person name="Sun J."/>
            <person name="Cao H."/>
            <person name="Tong W."/>
            <person name="Gao Q."/>
            <person name="Li Y."/>
            <person name="Deng W."/>
            <person name="Jiang X."/>
            <person name="Wang W."/>
            <person name="Chen Q."/>
            <person name="Zhang S."/>
            <person name="Li H."/>
            <person name="Wu J."/>
            <person name="Wang P."/>
            <person name="Li P."/>
            <person name="Shi C."/>
            <person name="Zheng F."/>
            <person name="Jian J."/>
            <person name="Huang B."/>
            <person name="Shan D."/>
            <person name="Shi M."/>
            <person name="Fang C."/>
            <person name="Yue Y."/>
            <person name="Li F."/>
            <person name="Li D."/>
            <person name="Wei S."/>
            <person name="Han B."/>
            <person name="Jiang C."/>
            <person name="Yin Y."/>
            <person name="Xia T."/>
            <person name="Zhang Z."/>
            <person name="Bennetzen J.L."/>
            <person name="Zhao S."/>
            <person name="Wan X."/>
        </authorList>
    </citation>
    <scope>NUCLEOTIDE SEQUENCE [LARGE SCALE GENOMIC DNA]</scope>
    <source>
        <strain evidence="4">cv. Shuchazao</strain>
        <tissue evidence="3">Leaf</tissue>
    </source>
</reference>
<gene>
    <name evidence="3" type="ORF">TEA_014496</name>
</gene>
<dbReference type="PANTHER" id="PTHR33463:SF209">
    <property type="entry name" value="DISEASE RESISTANCE PROTEIN RPS2-LIKE"/>
    <property type="match status" value="1"/>
</dbReference>
<dbReference type="Proteomes" id="UP000306102">
    <property type="component" value="Unassembled WGS sequence"/>
</dbReference>
<dbReference type="InterPro" id="IPR050905">
    <property type="entry name" value="Plant_NBS-LRR"/>
</dbReference>
<name>A0A4S4D763_CAMSN</name>
<dbReference type="InterPro" id="IPR057135">
    <property type="entry name" value="At4g27190-like_LRR"/>
</dbReference>
<dbReference type="Gene3D" id="3.80.10.10">
    <property type="entry name" value="Ribonuclease Inhibitor"/>
    <property type="match status" value="2"/>
</dbReference>
<dbReference type="EMBL" id="SDRB02012252">
    <property type="protein sequence ID" value="THF98244.1"/>
    <property type="molecule type" value="Genomic_DNA"/>
</dbReference>
<organism evidence="3 4">
    <name type="scientific">Camellia sinensis var. sinensis</name>
    <name type="common">China tea</name>
    <dbReference type="NCBI Taxonomy" id="542762"/>
    <lineage>
        <taxon>Eukaryota</taxon>
        <taxon>Viridiplantae</taxon>
        <taxon>Streptophyta</taxon>
        <taxon>Embryophyta</taxon>
        <taxon>Tracheophyta</taxon>
        <taxon>Spermatophyta</taxon>
        <taxon>Magnoliopsida</taxon>
        <taxon>eudicotyledons</taxon>
        <taxon>Gunneridae</taxon>
        <taxon>Pentapetalae</taxon>
        <taxon>asterids</taxon>
        <taxon>Ericales</taxon>
        <taxon>Theaceae</taxon>
        <taxon>Camellia</taxon>
    </lineage>
</organism>
<dbReference type="PANTHER" id="PTHR33463">
    <property type="entry name" value="NB-ARC DOMAIN-CONTAINING PROTEIN-RELATED"/>
    <property type="match status" value="1"/>
</dbReference>
<evidence type="ECO:0000256" key="1">
    <source>
        <dbReference type="ARBA" id="ARBA00022821"/>
    </source>
</evidence>
<dbReference type="SUPFAM" id="SSF52058">
    <property type="entry name" value="L domain-like"/>
    <property type="match status" value="1"/>
</dbReference>
<evidence type="ECO:0000313" key="3">
    <source>
        <dbReference type="EMBL" id="THF98244.1"/>
    </source>
</evidence>
<dbReference type="InterPro" id="IPR032675">
    <property type="entry name" value="LRR_dom_sf"/>
</dbReference>
<sequence>MIWQPVQAQGNVVAVGATVYERAAVQGYGRVSYRGARGVCSNGLLKVHRNFQTEKLRQQMIELMQISQASLTQGDQKPWVRALCTELHSGNLYRPVKVFLAEGLTVKHQYGRTSKTEPNIRDCSTNNKLKGIPAGGAGHPIRGCRISWLRKFKHSRYRHLRQKRGRDLWEIGAEALSKSESGVELIAIEKLLILSMHNVIEIWPGKLLEKLRDVIIFRCPKLLNILFPSNLIKGMQSLEQVRVEYCQSVEVVFDLEGVIVRKGYSDSLLPSLTQLLLLYLPKLTHVWKDNLPRIQGFQNLTSLIISGCGNLRNIFSPSQARLLVKLQKIKVAECGVLEAIIGEEPKVDDEVAADIIMFPQLSSLELYHLPSLRSICPQAYTVEGSFLKKIEVINCPNMKALPSAFQGIPELQESNVQKVDFFGSAQHHLWDGNVRLKVWWCGSLEMIFDLQEGVCASASASSSGGAGEEETSITPLDFLELKYLPKLMHIWKNVSQEIHCFENLTSLTVECCDNLRYIFTIFMANLLVNLEDLYIRHCEKVEKIVTKEMKKKSFCNNFPMSNLPILCFGPDINDIQILVSHSTVNFCLKFAGGWRIYSISMKIKKLEKIAGNWGHCCGKRTAVTVELHFMMHYGIIFMI</sequence>
<feature type="domain" description="Disease resistance protein At4g27190-like leucine-rich repeats" evidence="2">
    <location>
        <begin position="190"/>
        <end position="335"/>
    </location>
</feature>
<evidence type="ECO:0000259" key="2">
    <source>
        <dbReference type="Pfam" id="PF23247"/>
    </source>
</evidence>
<comment type="caution">
    <text evidence="3">The sequence shown here is derived from an EMBL/GenBank/DDBJ whole genome shotgun (WGS) entry which is preliminary data.</text>
</comment>
<dbReference type="Pfam" id="PF23247">
    <property type="entry name" value="LRR_RPS2"/>
    <property type="match status" value="2"/>
</dbReference>
<keyword evidence="4" id="KW-1185">Reference proteome</keyword>
<accession>A0A4S4D763</accession>
<keyword evidence="1" id="KW-0611">Plant defense</keyword>